<gene>
    <name evidence="1" type="ORF">DPX16_9634</name>
</gene>
<accession>A0A3N0Y457</accession>
<evidence type="ECO:0000313" key="2">
    <source>
        <dbReference type="Proteomes" id="UP000281406"/>
    </source>
</evidence>
<dbReference type="Proteomes" id="UP000281406">
    <property type="component" value="Unassembled WGS sequence"/>
</dbReference>
<organism evidence="1 2">
    <name type="scientific">Anabarilius grahami</name>
    <name type="common">Kanglang fish</name>
    <name type="synonym">Barilius grahami</name>
    <dbReference type="NCBI Taxonomy" id="495550"/>
    <lineage>
        <taxon>Eukaryota</taxon>
        <taxon>Metazoa</taxon>
        <taxon>Chordata</taxon>
        <taxon>Craniata</taxon>
        <taxon>Vertebrata</taxon>
        <taxon>Euteleostomi</taxon>
        <taxon>Actinopterygii</taxon>
        <taxon>Neopterygii</taxon>
        <taxon>Teleostei</taxon>
        <taxon>Ostariophysi</taxon>
        <taxon>Cypriniformes</taxon>
        <taxon>Xenocyprididae</taxon>
        <taxon>Xenocypridinae</taxon>
        <taxon>Xenocypridinae incertae sedis</taxon>
        <taxon>Anabarilius</taxon>
    </lineage>
</organism>
<dbReference type="EMBL" id="RJVU01053127">
    <property type="protein sequence ID" value="ROL40640.1"/>
    <property type="molecule type" value="Genomic_DNA"/>
</dbReference>
<name>A0A3N0Y457_ANAGA</name>
<comment type="caution">
    <text evidence="1">The sequence shown here is derived from an EMBL/GenBank/DDBJ whole genome shotgun (WGS) entry which is preliminary data.</text>
</comment>
<keyword evidence="2" id="KW-1185">Reference proteome</keyword>
<sequence length="118" mass="13097">MKSYFVAKKEILGHRLPFLSHSKDTSTSVETTGGCRGRKRCADTSGVNVFLIASCPQRQRRVISADRRAARPRLDPGFLPVMPAYITLYASTSEISFSVPFFSRSHPHGSGVLQGRRK</sequence>
<dbReference type="AlphaFoldDB" id="A0A3N0Y457"/>
<proteinExistence type="predicted"/>
<reference evidence="1 2" key="1">
    <citation type="submission" date="2018-10" db="EMBL/GenBank/DDBJ databases">
        <title>Genome assembly for a Yunnan-Guizhou Plateau 3E fish, Anabarilius grahami (Regan), and its evolutionary and genetic applications.</title>
        <authorList>
            <person name="Jiang W."/>
        </authorList>
    </citation>
    <scope>NUCLEOTIDE SEQUENCE [LARGE SCALE GENOMIC DNA]</scope>
    <source>
        <strain evidence="1">AG-KIZ</strain>
        <tissue evidence="1">Muscle</tissue>
    </source>
</reference>
<evidence type="ECO:0000313" key="1">
    <source>
        <dbReference type="EMBL" id="ROL40640.1"/>
    </source>
</evidence>
<protein>
    <submittedName>
        <fullName evidence="1">Uncharacterized protein</fullName>
    </submittedName>
</protein>